<evidence type="ECO:0000313" key="2">
    <source>
        <dbReference type="Proteomes" id="UP000515680"/>
    </source>
</evidence>
<organism evidence="1 2">
    <name type="scientific">Pseudomonas putida</name>
    <name type="common">Arthrobacter siderocapsulatus</name>
    <dbReference type="NCBI Taxonomy" id="303"/>
    <lineage>
        <taxon>Bacteria</taxon>
        <taxon>Pseudomonadati</taxon>
        <taxon>Pseudomonadota</taxon>
        <taxon>Gammaproteobacteria</taxon>
        <taxon>Pseudomonadales</taxon>
        <taxon>Pseudomonadaceae</taxon>
        <taxon>Pseudomonas</taxon>
    </lineage>
</organism>
<name>A0A6S5TXL8_PSEPU</name>
<evidence type="ECO:0008006" key="3">
    <source>
        <dbReference type="Google" id="ProtNLM"/>
    </source>
</evidence>
<dbReference type="EMBL" id="AP022227">
    <property type="protein sequence ID" value="BBT41444.1"/>
    <property type="molecule type" value="Genomic_DNA"/>
</dbReference>
<sequence>MPTENRSSNTENAPCPFCGGQVDPEGWLRGDGVRGPECESCGATAPTIGVWNSVKPAEQHQGVPVAWIVVSPDDLEPVKGVAHTKEGAEQFKASGWAVTPLYTHADPAGDPTGSFDKHMEYMDRCHKLEKKLAEAHALLRELHAAFENDQHPWIPGGNAQPAKSKLDAFLYTSAEPSTCQRCAGTGIWYPATGSNDRQRCPEGCAPVERDELKPCPFCGCQVTFLTGREDYRIAGRHSKTCPFLDVDLVVDSREAWQTRAALERNPS</sequence>
<accession>A0A6S5TXL8</accession>
<gene>
    <name evidence="1" type="ORF">WP8W18C01_37850</name>
</gene>
<dbReference type="Proteomes" id="UP000515680">
    <property type="component" value="Chromosome"/>
</dbReference>
<proteinExistence type="predicted"/>
<dbReference type="AlphaFoldDB" id="A0A6S5TXL8"/>
<protein>
    <recommendedName>
        <fullName evidence="3">Restriction alleviation protein, Lar family</fullName>
    </recommendedName>
</protein>
<evidence type="ECO:0000313" key="1">
    <source>
        <dbReference type="EMBL" id="BBT41444.1"/>
    </source>
</evidence>
<reference evidence="1 2" key="1">
    <citation type="submission" date="2019-12" db="EMBL/GenBank/DDBJ databases">
        <title>complete genome sequences of Pseudomonas putida str. WP8-W18-CRE-01 isolated from wastewater treatment plant effluent.</title>
        <authorList>
            <person name="Sekizuka T."/>
            <person name="Itokawa K."/>
            <person name="Yatsu K."/>
            <person name="Inamine Y."/>
            <person name="Kuroda M."/>
        </authorList>
    </citation>
    <scope>NUCLEOTIDE SEQUENCE [LARGE SCALE GENOMIC DNA]</scope>
    <source>
        <strain evidence="1 2">WP8-W18-CRE-01</strain>
    </source>
</reference>
<dbReference type="RefSeq" id="WP_182816122.1">
    <property type="nucleotide sequence ID" value="NZ_AP022227.1"/>
</dbReference>